<sequence>MHLLCITLANTTYSFAISICFINLYMKKDRGITFYLPHKHARLRHSYLLYFQQFKIIAHHKCIIIFMTK</sequence>
<dbReference type="AlphaFoldDB" id="A0A2T7B9L9"/>
<feature type="transmembrane region" description="Helical" evidence="1">
    <location>
        <begin position="6"/>
        <end position="26"/>
    </location>
</feature>
<keyword evidence="1" id="KW-0472">Membrane</keyword>
<protein>
    <submittedName>
        <fullName evidence="2">Uncharacterized protein</fullName>
    </submittedName>
</protein>
<name>A0A2T7B9L9_9ENTR</name>
<organism evidence="2">
    <name type="scientific">Cronobacter turicensis</name>
    <dbReference type="NCBI Taxonomy" id="413502"/>
    <lineage>
        <taxon>Bacteria</taxon>
        <taxon>Pseudomonadati</taxon>
        <taxon>Pseudomonadota</taxon>
        <taxon>Gammaproteobacteria</taxon>
        <taxon>Enterobacterales</taxon>
        <taxon>Enterobacteriaceae</taxon>
        <taxon>Cronobacter</taxon>
    </lineage>
</organism>
<comment type="caution">
    <text evidence="2">The sequence shown here is derived from an EMBL/GenBank/DDBJ whole genome shotgun (WGS) entry which is preliminary data.</text>
</comment>
<accession>A0A2T7B9L9</accession>
<dbReference type="EMBL" id="MSAG01000003">
    <property type="protein sequence ID" value="PUX26059.1"/>
    <property type="molecule type" value="Genomic_DNA"/>
</dbReference>
<evidence type="ECO:0000256" key="1">
    <source>
        <dbReference type="SAM" id="Phobius"/>
    </source>
</evidence>
<proteinExistence type="predicted"/>
<reference evidence="2" key="1">
    <citation type="submission" date="2016-12" db="EMBL/GenBank/DDBJ databases">
        <title>Analysis of the Molecular Diversity Among Cronobacter Species Isolated from Filth Flies Using a Pan Genomic DNA Microarray.</title>
        <authorList>
            <person name="Pava-Ripoll M."/>
            <person name="Tall B."/>
            <person name="Farber J."/>
            <person name="Fanning S."/>
            <person name="Lehner A."/>
            <person name="Stephan R."/>
            <person name="Pagotto F."/>
            <person name="Iverson C."/>
            <person name="Ziobro G."/>
            <person name="Miller A."/>
            <person name="Pearson R."/>
            <person name="Yan Q."/>
            <person name="Kim M."/>
            <person name="Jeong S."/>
            <person name="Park J."/>
            <person name="Jun S."/>
            <person name="Choi H."/>
            <person name="Chung T."/>
            <person name="Yoo Y."/>
            <person name="Park E."/>
            <person name="Hwang S."/>
            <person name="Lee B."/>
            <person name="Sathyamoorthy V."/>
            <person name="Carter L."/>
            <person name="Mammel M."/>
            <person name="Jackson S."/>
            <person name="Kothary M."/>
            <person name="Patel I."/>
            <person name="Grim C."/>
            <person name="Gopinath G."/>
            <person name="Gangiredla J."/>
            <person name="Chase H."/>
        </authorList>
    </citation>
    <scope>NUCLEOTIDE SEQUENCE [LARGE SCALE GENOMIC DNA]</scope>
    <source>
        <strain evidence="2">MOD1-Sh41s</strain>
    </source>
</reference>
<gene>
    <name evidence="2" type="ORF">BS411_02490</name>
</gene>
<dbReference type="OrthoDB" id="9861714at2"/>
<keyword evidence="1" id="KW-0812">Transmembrane</keyword>
<evidence type="ECO:0000313" key="2">
    <source>
        <dbReference type="EMBL" id="PUX26059.1"/>
    </source>
</evidence>
<keyword evidence="1" id="KW-1133">Transmembrane helix</keyword>